<proteinExistence type="predicted"/>
<sequence>MSLRGSPISIAKQVLKKQSKEEKERGGLIEYLLSIGLDESKSFEDFKKHLSTKLGIGFDGKSFIFVRYVFNSNTEIDLKNYKRRLKKSPSWLPDLLDGNFEATSKREIKNGLRFLFLYLRSISPRAPLTPNNVSNRFGEQSPHFRKHLRVIYSLLYT</sequence>
<gene>
    <name evidence="1" type="ORF">MNV_1920001</name>
</gene>
<protein>
    <submittedName>
        <fullName evidence="1">Uncharacterized protein</fullName>
    </submittedName>
</protein>
<keyword evidence="2" id="KW-1185">Reference proteome</keyword>
<dbReference type="EMBL" id="FZMP01000104">
    <property type="protein sequence ID" value="SNQ60585.1"/>
    <property type="molecule type" value="Genomic_DNA"/>
</dbReference>
<evidence type="ECO:0000313" key="2">
    <source>
        <dbReference type="Proteomes" id="UP000218615"/>
    </source>
</evidence>
<accession>A0A284VMS6</accession>
<reference evidence="2" key="1">
    <citation type="submission" date="2017-06" db="EMBL/GenBank/DDBJ databases">
        <authorList>
            <person name="Cremers G."/>
        </authorList>
    </citation>
    <scope>NUCLEOTIDE SEQUENCE [LARGE SCALE GENOMIC DNA]</scope>
</reference>
<name>A0A284VMS6_9EURY</name>
<organism evidence="1 2">
    <name type="scientific">Candidatus Methanoperedens nitratireducens</name>
    <dbReference type="NCBI Taxonomy" id="1392998"/>
    <lineage>
        <taxon>Archaea</taxon>
        <taxon>Methanobacteriati</taxon>
        <taxon>Methanobacteriota</taxon>
        <taxon>Stenosarchaea group</taxon>
        <taxon>Methanomicrobia</taxon>
        <taxon>Methanosarcinales</taxon>
        <taxon>ANME-2 cluster</taxon>
        <taxon>Candidatus Methanoperedentaceae</taxon>
        <taxon>Candidatus Methanoperedens</taxon>
    </lineage>
</organism>
<evidence type="ECO:0000313" key="1">
    <source>
        <dbReference type="EMBL" id="SNQ60585.1"/>
    </source>
</evidence>
<dbReference type="Proteomes" id="UP000218615">
    <property type="component" value="Unassembled WGS sequence"/>
</dbReference>
<dbReference type="AlphaFoldDB" id="A0A284VMS6"/>